<sequence length="921" mass="96115">MPLLFVSALWIPSVADAQETVVEPAPKAAPAAPADDTVYADDIVVTAQALPGAVIGDIPPENQIGPAEISSYGVDTISDLLAQISDQTASIAGRDDTSGPVVLVNGKRVSGVNEIGDLPVESVLRVDILPEEVAIKYGYDAQQKVVNIILRRRFQSRVVDLASGLSEHGDGEQGTGGFTYTKIHDNNRLNVTGKVSAKGAILESDRDIAPDPDNGIASAGGIDSEAPYRTLQSSTRNYALGVTYARPLGDKANASFNVKGNYSTSKGLDGLATGTLAIPADSPFSDGDDTTLTRYLSADALRQSSDNGSLSAGGSVNVDLSQRWKLSIVGNYQHSESTSHSDTGYDLGAVQSAIDAGAPTLDPYGVLPAGQLGGLLTSLARSNNDSGSASILAMGKLFKLPAGDISTSIKLGGDFTAQNSTAIRDGITTTGDASRTDGSARVSLDLPLTSRSKRVVGALGTLSLNFNGGVTQVSDFGALGTFGYGLNWTPITGVTLIAAVNEDRSAPGVSQLSDPLVSRANQRVYDYVTGQSVLVTTLTGGNPNLKGDDRHAFKLGLDAAILSQPKLNFSASYVDSRNRDVIRSLGGVTEAVEDAFPDRFTRDDDGTLTQIDSRPVNIYEQRSEQIRWGFNLSAQLRKPVRPAPPPGGWGGARRDGQGGEGRRAGEGRDGRSEGAEVAPAPEGEAAPPPPAAGNEIVVNGERQEAPERFGGPPGGFPPDGFGDGPPPGEFREGGRGGEGGFGGPGGSGGPGGRGRGGRGMGGSDNGMRLNFSLYHTWILRQTVQLTADSTPIDLLHGGTLGGGATPQHKITADLGITDNGVGVQLQGDWQSATDVTGSSLASGDLHFDSLATLDLRLFINLQNRFRRKAWARGTRVSLSVDNLVGGYQHVTDANGLTPYAYQRDLANPMGRTLMLTVRRIF</sequence>
<dbReference type="EMBL" id="CP119316">
    <property type="protein sequence ID" value="WEK46548.1"/>
    <property type="molecule type" value="Genomic_DNA"/>
</dbReference>
<organism evidence="5 6">
    <name type="scientific">Candidatus Andeanibacterium colombiense</name>
    <dbReference type="NCBI Taxonomy" id="3121345"/>
    <lineage>
        <taxon>Bacteria</taxon>
        <taxon>Pseudomonadati</taxon>
        <taxon>Pseudomonadota</taxon>
        <taxon>Alphaproteobacteria</taxon>
        <taxon>Sphingomonadales</taxon>
        <taxon>Sphingomonadaceae</taxon>
        <taxon>Candidatus Andeanibacterium</taxon>
    </lineage>
</organism>
<evidence type="ECO:0000256" key="4">
    <source>
        <dbReference type="SAM" id="MobiDB-lite"/>
    </source>
</evidence>
<dbReference type="Proteomes" id="UP001218362">
    <property type="component" value="Chromosome"/>
</dbReference>
<proteinExistence type="predicted"/>
<feature type="compositionally biased region" description="Low complexity" evidence="4">
    <location>
        <begin position="675"/>
        <end position="685"/>
    </location>
</feature>
<comment type="subcellular location">
    <subcellularLocation>
        <location evidence="1">Cell outer membrane</location>
    </subcellularLocation>
</comment>
<dbReference type="GO" id="GO:0009279">
    <property type="term" value="C:cell outer membrane"/>
    <property type="evidence" value="ECO:0007669"/>
    <property type="project" value="UniProtKB-SubCell"/>
</dbReference>
<evidence type="ECO:0000313" key="5">
    <source>
        <dbReference type="EMBL" id="WEK46548.1"/>
    </source>
</evidence>
<accession>A0AAJ5X6K6</accession>
<name>A0AAJ5X6K6_9SPHN</name>
<evidence type="ECO:0000256" key="3">
    <source>
        <dbReference type="ARBA" id="ARBA00023237"/>
    </source>
</evidence>
<dbReference type="PANTHER" id="PTHR47234">
    <property type="match status" value="1"/>
</dbReference>
<reference evidence="5" key="1">
    <citation type="submission" date="2023-03" db="EMBL/GenBank/DDBJ databases">
        <title>Andean soil-derived lignocellulolytic bacterial consortium as a source of novel taxa and putative plastic-active enzymes.</title>
        <authorList>
            <person name="Diaz-Garcia L."/>
            <person name="Chuvochina M."/>
            <person name="Feuerriegel G."/>
            <person name="Bunk B."/>
            <person name="Sproer C."/>
            <person name="Streit W.R."/>
            <person name="Rodriguez L.M."/>
            <person name="Overmann J."/>
            <person name="Jimenez D.J."/>
        </authorList>
    </citation>
    <scope>NUCLEOTIDE SEQUENCE</scope>
    <source>
        <strain evidence="5">MAG 26</strain>
    </source>
</reference>
<gene>
    <name evidence="5" type="ORF">P0Y56_16300</name>
</gene>
<dbReference type="InterPro" id="IPR036942">
    <property type="entry name" value="Beta-barrel_TonB_sf"/>
</dbReference>
<dbReference type="SUPFAM" id="SSF56935">
    <property type="entry name" value="Porins"/>
    <property type="match status" value="2"/>
</dbReference>
<dbReference type="KEGG" id="acob:P0Y56_16300"/>
<keyword evidence="2" id="KW-0472">Membrane</keyword>
<protein>
    <submittedName>
        <fullName evidence="5">TonB-dependent receptor</fullName>
    </submittedName>
</protein>
<dbReference type="Gene3D" id="2.40.170.20">
    <property type="entry name" value="TonB-dependent receptor, beta-barrel domain"/>
    <property type="match status" value="1"/>
</dbReference>
<dbReference type="PANTHER" id="PTHR47234:SF1">
    <property type="entry name" value="TONB-DEPENDENT RECEPTOR"/>
    <property type="match status" value="1"/>
</dbReference>
<evidence type="ECO:0000256" key="1">
    <source>
        <dbReference type="ARBA" id="ARBA00004442"/>
    </source>
</evidence>
<keyword evidence="5" id="KW-0675">Receptor</keyword>
<dbReference type="AlphaFoldDB" id="A0AAJ5X6K6"/>
<evidence type="ECO:0000313" key="6">
    <source>
        <dbReference type="Proteomes" id="UP001218362"/>
    </source>
</evidence>
<dbReference type="InterPro" id="IPR037066">
    <property type="entry name" value="Plug_dom_sf"/>
</dbReference>
<feature type="region of interest" description="Disordered" evidence="4">
    <location>
        <begin position="637"/>
        <end position="763"/>
    </location>
</feature>
<dbReference type="Gene3D" id="2.170.130.10">
    <property type="entry name" value="TonB-dependent receptor, plug domain"/>
    <property type="match status" value="1"/>
</dbReference>
<feature type="compositionally biased region" description="Gly residues" evidence="4">
    <location>
        <begin position="736"/>
        <end position="763"/>
    </location>
</feature>
<feature type="compositionally biased region" description="Basic and acidic residues" evidence="4">
    <location>
        <begin position="652"/>
        <end position="674"/>
    </location>
</feature>
<evidence type="ECO:0000256" key="2">
    <source>
        <dbReference type="ARBA" id="ARBA00023136"/>
    </source>
</evidence>
<keyword evidence="3" id="KW-0998">Cell outer membrane</keyword>